<dbReference type="VEuPathDB" id="FungiDB:SCHCODRAFT_02319632"/>
<evidence type="ECO:0000256" key="1">
    <source>
        <dbReference type="SAM" id="MobiDB-lite"/>
    </source>
</evidence>
<keyword evidence="2" id="KW-0812">Transmembrane</keyword>
<reference evidence="3 4" key="1">
    <citation type="journal article" date="2010" name="Nat. Biotechnol.">
        <title>Genome sequence of the model mushroom Schizophyllum commune.</title>
        <authorList>
            <person name="Ohm R.A."/>
            <person name="de Jong J.F."/>
            <person name="Lugones L.G."/>
            <person name="Aerts A."/>
            <person name="Kothe E."/>
            <person name="Stajich J.E."/>
            <person name="de Vries R.P."/>
            <person name="Record E."/>
            <person name="Levasseur A."/>
            <person name="Baker S.E."/>
            <person name="Bartholomew K.A."/>
            <person name="Coutinho P.M."/>
            <person name="Erdmann S."/>
            <person name="Fowler T.J."/>
            <person name="Gathman A.C."/>
            <person name="Lombard V."/>
            <person name="Henrissat B."/>
            <person name="Knabe N."/>
            <person name="Kuees U."/>
            <person name="Lilly W.W."/>
            <person name="Lindquist E."/>
            <person name="Lucas S."/>
            <person name="Magnuson J.K."/>
            <person name="Piumi F."/>
            <person name="Raudaskoski M."/>
            <person name="Salamov A."/>
            <person name="Schmutz J."/>
            <person name="Schwarze F.W.M.R."/>
            <person name="vanKuyk P.A."/>
            <person name="Horton J.S."/>
            <person name="Grigoriev I.V."/>
            <person name="Woesten H.A.B."/>
        </authorList>
    </citation>
    <scope>NUCLEOTIDE SEQUENCE [LARGE SCALE GENOMIC DNA]</scope>
    <source>
        <strain evidence="4">H4-8 / FGSC 9210</strain>
    </source>
</reference>
<dbReference type="eggNOG" id="ENOG502RWIX">
    <property type="taxonomic scope" value="Eukaryota"/>
</dbReference>
<name>D8Q7L5_SCHCM</name>
<keyword evidence="2" id="KW-1133">Transmembrane helix</keyword>
<feature type="transmembrane region" description="Helical" evidence="2">
    <location>
        <begin position="738"/>
        <end position="759"/>
    </location>
</feature>
<feature type="non-terminal residue" evidence="3">
    <location>
        <position position="764"/>
    </location>
</feature>
<keyword evidence="2" id="KW-0472">Membrane</keyword>
<gene>
    <name evidence="3" type="ORF">SCHCODRAFT_109796</name>
</gene>
<feature type="transmembrane region" description="Helical" evidence="2">
    <location>
        <begin position="597"/>
        <end position="616"/>
    </location>
</feature>
<evidence type="ECO:0000256" key="2">
    <source>
        <dbReference type="SAM" id="Phobius"/>
    </source>
</evidence>
<dbReference type="STRING" id="578458.D8Q7L5"/>
<dbReference type="HOGENOM" id="CLU_365304_0_0_1"/>
<feature type="region of interest" description="Disordered" evidence="1">
    <location>
        <begin position="16"/>
        <end position="193"/>
    </location>
</feature>
<proteinExistence type="predicted"/>
<organism evidence="4">
    <name type="scientific">Schizophyllum commune (strain H4-8 / FGSC 9210)</name>
    <name type="common">Split gill fungus</name>
    <dbReference type="NCBI Taxonomy" id="578458"/>
    <lineage>
        <taxon>Eukaryota</taxon>
        <taxon>Fungi</taxon>
        <taxon>Dikarya</taxon>
        <taxon>Basidiomycota</taxon>
        <taxon>Agaricomycotina</taxon>
        <taxon>Agaricomycetes</taxon>
        <taxon>Agaricomycetidae</taxon>
        <taxon>Agaricales</taxon>
        <taxon>Schizophyllaceae</taxon>
        <taxon>Schizophyllum</taxon>
    </lineage>
</organism>
<feature type="compositionally biased region" description="Low complexity" evidence="1">
    <location>
        <begin position="157"/>
        <end position="169"/>
    </location>
</feature>
<keyword evidence="4" id="KW-1185">Reference proteome</keyword>
<evidence type="ECO:0000313" key="4">
    <source>
        <dbReference type="Proteomes" id="UP000007431"/>
    </source>
</evidence>
<feature type="compositionally biased region" description="Basic and acidic residues" evidence="1">
    <location>
        <begin position="128"/>
        <end position="146"/>
    </location>
</feature>
<dbReference type="InParanoid" id="D8Q7L5"/>
<protein>
    <submittedName>
        <fullName evidence="3">Expressed protein</fullName>
    </submittedName>
</protein>
<dbReference type="EMBL" id="GL377307">
    <property type="protein sequence ID" value="EFI96443.1"/>
    <property type="molecule type" value="Genomic_DNA"/>
</dbReference>
<feature type="compositionally biased region" description="Basic and acidic residues" evidence="1">
    <location>
        <begin position="21"/>
        <end position="39"/>
    </location>
</feature>
<sequence>MLGIMRAFFMPRADPQDVSLEEGRASREKGRLNMEKGRPDLSWACRGEDASTIGRGSTTIRSEGPHAASLSPPALLRKTSLAASQRQEHAEERAVARKPPSRNAWLHTRPRADKGRSDAPNCRGSDAPSHERNRESSDAPNRDKPRLGASLTKLRRSSSLTKLGRSSSLNKLRRTASLDRPQRSGSVNLPPRRAPLRVNTITISRPQPLQPGTTGSLTGIDLPSPTLGPQHATVRRAASLPARLPAGPPPSAFRAPERVVTPTEERFAARFEAGVPTAKFDMEAVVKYQEGAVAAGAWDAGDIGGGGAGGIFPSSGGSFGSSTGNLGGSGGSLGGSGGSFGGAGEAVGAPGRLRVRMPEAAAVRPMVARPPMLSAIEEGSYKSPAPSLRVLPGSAAMSMRTTTRTMTSGSPIERVSREALSGFGPMTNSRKVPRLLVTPSSPARSPVERDFGTMHEAWGADIQEQHGPNADSFYDDTLASPHADSFVTAGSDRNRQSSLASILGIDTNHSPTSAVTIRSLPFRQHDYEHEPSPLALNPADTLEEEKASHDTAAIDEETMRRIEHRWDKVGADLPYVLTVPRPPTARAHRRRWTPAQVLFFLGFLLPAFWLIGGWLFTMRGEIPAYRCAPREGAKRGSGGSVFSCIRERGKKQQPKELVLPRWRERADSPGLSMPAGEKETRKTGAQLDVICRYPYVERRVVADILTPSGAGVDAITVSARPEWTRRVIDPWIIRCRLALWYFSVLVFFGSALAIVVMIVTTHFL</sequence>
<dbReference type="Proteomes" id="UP000007431">
    <property type="component" value="Unassembled WGS sequence"/>
</dbReference>
<feature type="compositionally biased region" description="Basic and acidic residues" evidence="1">
    <location>
        <begin position="86"/>
        <end position="95"/>
    </location>
</feature>
<dbReference type="OMA" id="WHFTNFG"/>
<accession>D8Q7L5</accession>
<evidence type="ECO:0000313" key="3">
    <source>
        <dbReference type="EMBL" id="EFI96443.1"/>
    </source>
</evidence>
<dbReference type="AlphaFoldDB" id="D8Q7L5"/>